<reference evidence="6" key="1">
    <citation type="journal article" date="2019" name="Int. J. Syst. Evol. Microbiol.">
        <title>The Global Catalogue of Microorganisms (GCM) 10K type strain sequencing project: providing services to taxonomists for standard genome sequencing and annotation.</title>
        <authorList>
            <consortium name="The Broad Institute Genomics Platform"/>
            <consortium name="The Broad Institute Genome Sequencing Center for Infectious Disease"/>
            <person name="Wu L."/>
            <person name="Ma J."/>
        </authorList>
    </citation>
    <scope>NUCLEOTIDE SEQUENCE [LARGE SCALE GENOMIC DNA]</scope>
    <source>
        <strain evidence="6">JCM 18303</strain>
    </source>
</reference>
<dbReference type="Gene3D" id="3.40.309.10">
    <property type="entry name" value="Aldehyde Dehydrogenase, Chain A, domain 2"/>
    <property type="match status" value="1"/>
</dbReference>
<evidence type="ECO:0000313" key="5">
    <source>
        <dbReference type="EMBL" id="GAA5153399.1"/>
    </source>
</evidence>
<comment type="similarity">
    <text evidence="3">Belongs to the aldehyde dehydrogenase family.</text>
</comment>
<dbReference type="EMBL" id="BAABJP010000008">
    <property type="protein sequence ID" value="GAA5153399.1"/>
    <property type="molecule type" value="Genomic_DNA"/>
</dbReference>
<dbReference type="PANTHER" id="PTHR11699">
    <property type="entry name" value="ALDEHYDE DEHYDROGENASE-RELATED"/>
    <property type="match status" value="1"/>
</dbReference>
<dbReference type="Gene3D" id="3.40.605.10">
    <property type="entry name" value="Aldehyde Dehydrogenase, Chain A, domain 1"/>
    <property type="match status" value="1"/>
</dbReference>
<dbReference type="Pfam" id="PF00171">
    <property type="entry name" value="Aldedh"/>
    <property type="match status" value="1"/>
</dbReference>
<dbReference type="Proteomes" id="UP001428817">
    <property type="component" value="Unassembled WGS sequence"/>
</dbReference>
<evidence type="ECO:0000256" key="2">
    <source>
        <dbReference type="PROSITE-ProRule" id="PRU10007"/>
    </source>
</evidence>
<feature type="domain" description="Aldehyde dehydrogenase" evidence="4">
    <location>
        <begin position="28"/>
        <end position="481"/>
    </location>
</feature>
<evidence type="ECO:0000256" key="3">
    <source>
        <dbReference type="RuleBase" id="RU003345"/>
    </source>
</evidence>
<dbReference type="InterPro" id="IPR016162">
    <property type="entry name" value="Ald_DH_N"/>
</dbReference>
<dbReference type="InterPro" id="IPR016163">
    <property type="entry name" value="Ald_DH_C"/>
</dbReference>
<dbReference type="InterPro" id="IPR015590">
    <property type="entry name" value="Aldehyde_DH_dom"/>
</dbReference>
<keyword evidence="1 3" id="KW-0560">Oxidoreductase</keyword>
<dbReference type="InterPro" id="IPR016161">
    <property type="entry name" value="Ald_DH/histidinol_DH"/>
</dbReference>
<dbReference type="InterPro" id="IPR029510">
    <property type="entry name" value="Ald_DH_CS_GLU"/>
</dbReference>
<protein>
    <submittedName>
        <fullName evidence="5">Aldehyde dehydrogenase family protein</fullName>
    </submittedName>
</protein>
<gene>
    <name evidence="5" type="ORF">GCM10023321_23590</name>
</gene>
<sequence>MTNRREAEAVAPKATSFIGQDEVPGAGEPLAFVHPGDGLVYAELPLAGPAEVDAAVAAARDAFPAWRALNPAARRDLLHRLAGVLREHSGELAGLVSLEMGMPVRASVAGVTQAAEWFAHYAGWADKITGGTVPVAPGAVHDYTVPGPRGVVAAIIPWNGPVIALALKVAPALAAGNCVVLKPSELAPFSSVRLAALLASAGLPEGVLSVVGSGPDVGERLVGHPGVDMISFTGGDRAGRVVGRAAADRHVPTVLELGGKSASLVFPDVDPARAGKLGLVLGAVQNSGQGCFLPTRLLVHRDIYPAVLDAVVAAAGEVRIGDPFDQGTAMGPVVSEAAAERILGVVSAAASRGDGRLVAGGARVDRPGSYLTPAVFADVDPASPLAQEEVFGPVLALTPFQDEDHAVALANGTRYGLAGYVWTADLATAHRVADRLDAGYVSVNGMAGLPPGAPFGGWKASGRGTEGGLDGLREYLHTKNVHVQLRAPGGARP</sequence>
<evidence type="ECO:0000313" key="6">
    <source>
        <dbReference type="Proteomes" id="UP001428817"/>
    </source>
</evidence>
<dbReference type="PROSITE" id="PS00687">
    <property type="entry name" value="ALDEHYDE_DEHYDR_GLU"/>
    <property type="match status" value="1"/>
</dbReference>
<feature type="active site" evidence="2">
    <location>
        <position position="256"/>
    </location>
</feature>
<accession>A0ABP9Q0Q1</accession>
<comment type="caution">
    <text evidence="5">The sequence shown here is derived from an EMBL/GenBank/DDBJ whole genome shotgun (WGS) entry which is preliminary data.</text>
</comment>
<dbReference type="RefSeq" id="WP_221498163.1">
    <property type="nucleotide sequence ID" value="NZ_BAABJP010000008.1"/>
</dbReference>
<organism evidence="5 6">
    <name type="scientific">Pseudonocardia eucalypti</name>
    <dbReference type="NCBI Taxonomy" id="648755"/>
    <lineage>
        <taxon>Bacteria</taxon>
        <taxon>Bacillati</taxon>
        <taxon>Actinomycetota</taxon>
        <taxon>Actinomycetes</taxon>
        <taxon>Pseudonocardiales</taxon>
        <taxon>Pseudonocardiaceae</taxon>
        <taxon>Pseudonocardia</taxon>
    </lineage>
</organism>
<evidence type="ECO:0000256" key="1">
    <source>
        <dbReference type="ARBA" id="ARBA00023002"/>
    </source>
</evidence>
<name>A0ABP9Q0Q1_9PSEU</name>
<dbReference type="SUPFAM" id="SSF53720">
    <property type="entry name" value="ALDH-like"/>
    <property type="match status" value="1"/>
</dbReference>
<keyword evidence="6" id="KW-1185">Reference proteome</keyword>
<evidence type="ECO:0000259" key="4">
    <source>
        <dbReference type="Pfam" id="PF00171"/>
    </source>
</evidence>
<proteinExistence type="inferred from homology"/>